<evidence type="ECO:0000313" key="3">
    <source>
        <dbReference type="Proteomes" id="UP000222310"/>
    </source>
</evidence>
<dbReference type="EMBL" id="LAHD01000138">
    <property type="protein sequence ID" value="PHJ95758.1"/>
    <property type="molecule type" value="Genomic_DNA"/>
</dbReference>
<gene>
    <name evidence="2" type="ORF">VF08_31255</name>
</gene>
<comment type="caution">
    <text evidence="2">The sequence shown here is derived from an EMBL/GenBank/DDBJ whole genome shotgun (WGS) entry which is preliminary data.</text>
</comment>
<evidence type="ECO:0000313" key="2">
    <source>
        <dbReference type="EMBL" id="PHJ95758.1"/>
    </source>
</evidence>
<evidence type="ECO:0000256" key="1">
    <source>
        <dbReference type="SAM" id="MobiDB-lite"/>
    </source>
</evidence>
<dbReference type="AlphaFoldDB" id="A0A9Q6EIC4"/>
<sequence>NGNPQEVADLLRGVKLIRPDLRLHGFGLKMLALENTEIRELLHSCDSMAWSYPRRFQPVPEPEIPVAHRYQQRIHTAVTDNVQNRRQPPPTAGAGNGQGRKPKWKSPTESVRIPKKYIPRVVELCRQWEEE</sequence>
<feature type="region of interest" description="Disordered" evidence="1">
    <location>
        <begin position="78"/>
        <end position="111"/>
    </location>
</feature>
<proteinExistence type="predicted"/>
<name>A0A9Q6EIC4_NOSLI</name>
<feature type="non-terminal residue" evidence="2">
    <location>
        <position position="1"/>
    </location>
</feature>
<dbReference type="Proteomes" id="UP000222310">
    <property type="component" value="Unassembled WGS sequence"/>
</dbReference>
<protein>
    <submittedName>
        <fullName evidence="2">Uncharacterized protein</fullName>
    </submittedName>
</protein>
<organism evidence="2 3">
    <name type="scientific">Nostoc linckia z8</name>
    <dbReference type="NCBI Taxonomy" id="1628746"/>
    <lineage>
        <taxon>Bacteria</taxon>
        <taxon>Bacillati</taxon>
        <taxon>Cyanobacteriota</taxon>
        <taxon>Cyanophyceae</taxon>
        <taxon>Nostocales</taxon>
        <taxon>Nostocaceae</taxon>
        <taxon>Nostoc</taxon>
    </lineage>
</organism>
<reference evidence="2 3" key="1">
    <citation type="submission" date="2015-02" db="EMBL/GenBank/DDBJ databases">
        <title>Nostoc linckia genome annotation.</title>
        <authorList>
            <person name="Zhou Z."/>
        </authorList>
    </citation>
    <scope>NUCLEOTIDE SEQUENCE [LARGE SCALE GENOMIC DNA]</scope>
    <source>
        <strain evidence="3">z8</strain>
    </source>
</reference>
<dbReference type="RefSeq" id="WP_218964170.1">
    <property type="nucleotide sequence ID" value="NZ_LAHD01000138.1"/>
</dbReference>
<accession>A0A9Q6EIC4</accession>